<evidence type="ECO:0000259" key="5">
    <source>
        <dbReference type="SMART" id="SM00997"/>
    </source>
</evidence>
<dbReference type="Proteomes" id="UP001330434">
    <property type="component" value="Chromosome"/>
</dbReference>
<organism evidence="6 7">
    <name type="scientific">Candidatus Bealeia paramacronuclearis</name>
    <dbReference type="NCBI Taxonomy" id="1921001"/>
    <lineage>
        <taxon>Bacteria</taxon>
        <taxon>Pseudomonadati</taxon>
        <taxon>Pseudomonadota</taxon>
        <taxon>Alphaproteobacteria</taxon>
        <taxon>Holosporales</taxon>
        <taxon>Holosporaceae</taxon>
        <taxon>Candidatus Bealeia</taxon>
    </lineage>
</organism>
<accession>A0ABZ2C6N5</accession>
<dbReference type="Pfam" id="PF00670">
    <property type="entry name" value="AdoHcyase_NAD"/>
    <property type="match status" value="1"/>
</dbReference>
<comment type="similarity">
    <text evidence="2">Belongs to the adenosylhomocysteinase family.</text>
</comment>
<keyword evidence="4" id="KW-0520">NAD</keyword>
<proteinExistence type="inferred from homology"/>
<evidence type="ECO:0000256" key="1">
    <source>
        <dbReference type="ARBA" id="ARBA00001911"/>
    </source>
</evidence>
<keyword evidence="3" id="KW-0554">One-carbon metabolism</keyword>
<dbReference type="InterPro" id="IPR036291">
    <property type="entry name" value="NAD(P)-bd_dom_sf"/>
</dbReference>
<dbReference type="PANTHER" id="PTHR23420:SF0">
    <property type="entry name" value="ADENOSYLHOMOCYSTEINASE"/>
    <property type="match status" value="1"/>
</dbReference>
<dbReference type="SUPFAM" id="SSF51735">
    <property type="entry name" value="NAD(P)-binding Rossmann-fold domains"/>
    <property type="match status" value="1"/>
</dbReference>
<dbReference type="SUPFAM" id="SSF52283">
    <property type="entry name" value="Formate/glycerate dehydrogenase catalytic domain-like"/>
    <property type="match status" value="1"/>
</dbReference>
<evidence type="ECO:0000256" key="4">
    <source>
        <dbReference type="ARBA" id="ARBA00023027"/>
    </source>
</evidence>
<keyword evidence="7" id="KW-1185">Reference proteome</keyword>
<reference evidence="6 7" key="1">
    <citation type="journal article" date="2024" name="Environ. Microbiol.">
        <title>Novel evolutionary insights on the interactions of the Holosporales (Alphaproteobacteria) with eukaryotic hosts from comparative genomics.</title>
        <authorList>
            <person name="Giovannini M."/>
            <person name="Petroni G."/>
            <person name="Castelli M."/>
        </authorList>
    </citation>
    <scope>NUCLEOTIDE SEQUENCE [LARGE SCALE GENOMIC DNA]</scope>
    <source>
        <strain evidence="6 7">US_Bl 15I1</strain>
    </source>
</reference>
<protein>
    <submittedName>
        <fullName evidence="6">Adenosylhomocysteinase</fullName>
    </submittedName>
</protein>
<evidence type="ECO:0000256" key="2">
    <source>
        <dbReference type="ARBA" id="ARBA00007122"/>
    </source>
</evidence>
<feature type="domain" description="S-adenosyl-L-homocysteine hydrolase NAD binding" evidence="5">
    <location>
        <begin position="161"/>
        <end position="305"/>
    </location>
</feature>
<dbReference type="InterPro" id="IPR015878">
    <property type="entry name" value="Ado_hCys_hydrolase_NAD-bd"/>
</dbReference>
<gene>
    <name evidence="6" type="ORF">Bealeia1_00748</name>
</gene>
<name>A0ABZ2C6N5_9PROT</name>
<evidence type="ECO:0000256" key="3">
    <source>
        <dbReference type="ARBA" id="ARBA00022563"/>
    </source>
</evidence>
<dbReference type="RefSeq" id="WP_331255422.1">
    <property type="nucleotide sequence ID" value="NZ_CP133270.1"/>
</dbReference>
<sequence>MTAILKSNTLRFQEAWDHYNPGAIPFLLRDRERFLNEKPYRGLKILHNTPLSLDATCKIQLLLMAGADVTVTCVPFLRPQTQPLAEEILYNEGVPLIVDHNNISDDFDVILDCSAVFAGRLTPRLGAVELTQSGTNIYKVLNPQSYKVISVDDSRLKGLETFYGTGSGFLNGFSQFANESVASQEFLIFGYGKVGQGVAHFLKESGAYVTVVDVDFDRLAYAQKRGIRGISFEAREKILDAIQNSFAVVTATAILGFISKYFTANDFRCVKYLANIGAEDEWGDQFESAQILNHKSPVNFGTPEPTPMKYLEAIFHAHNSAIDLLLDTELKNGYHGVPQDWDLKILSDWCQFHNVEIEDVMKELGNI</sequence>
<dbReference type="EMBL" id="CP133270">
    <property type="protein sequence ID" value="WVX66569.1"/>
    <property type="molecule type" value="Genomic_DNA"/>
</dbReference>
<dbReference type="Gene3D" id="3.40.50.1480">
    <property type="entry name" value="Adenosylhomocysteinase-like"/>
    <property type="match status" value="1"/>
</dbReference>
<dbReference type="InterPro" id="IPR042172">
    <property type="entry name" value="Adenosylhomocyst_ase-like_sf"/>
</dbReference>
<comment type="cofactor">
    <cofactor evidence="1">
        <name>NAD(+)</name>
        <dbReference type="ChEBI" id="CHEBI:57540"/>
    </cofactor>
</comment>
<dbReference type="InterPro" id="IPR000043">
    <property type="entry name" value="Adenosylhomocysteinase-like"/>
</dbReference>
<evidence type="ECO:0000313" key="7">
    <source>
        <dbReference type="Proteomes" id="UP001330434"/>
    </source>
</evidence>
<evidence type="ECO:0000313" key="6">
    <source>
        <dbReference type="EMBL" id="WVX66569.1"/>
    </source>
</evidence>
<dbReference type="PANTHER" id="PTHR23420">
    <property type="entry name" value="ADENOSYLHOMOCYSTEINASE"/>
    <property type="match status" value="1"/>
</dbReference>
<dbReference type="SMART" id="SM00997">
    <property type="entry name" value="AdoHcyase_NAD"/>
    <property type="match status" value="1"/>
</dbReference>
<dbReference type="Gene3D" id="3.40.50.720">
    <property type="entry name" value="NAD(P)-binding Rossmann-like Domain"/>
    <property type="match status" value="1"/>
</dbReference>